<comment type="caution">
    <text evidence="6">Lacks conserved residue(s) required for the propagation of feature annotation.</text>
</comment>
<dbReference type="InterPro" id="IPR029062">
    <property type="entry name" value="Class_I_gatase-like"/>
</dbReference>
<evidence type="ECO:0000256" key="4">
    <source>
        <dbReference type="ARBA" id="ARBA00022962"/>
    </source>
</evidence>
<comment type="similarity">
    <text evidence="2 6">Belongs to the CobB/CobQ family. CobQ subfamily.</text>
</comment>
<dbReference type="Pfam" id="PF07685">
    <property type="entry name" value="GATase_3"/>
    <property type="match status" value="1"/>
</dbReference>
<dbReference type="Gene3D" id="3.40.50.880">
    <property type="match status" value="1"/>
</dbReference>
<organism evidence="8 9">
    <name type="scientific">Acetobacter nitrogenifigens DSM 23921 = NBRC 105050</name>
    <dbReference type="NCBI Taxonomy" id="1120919"/>
    <lineage>
        <taxon>Bacteria</taxon>
        <taxon>Pseudomonadati</taxon>
        <taxon>Pseudomonadota</taxon>
        <taxon>Alphaproteobacteria</taxon>
        <taxon>Acetobacterales</taxon>
        <taxon>Acetobacteraceae</taxon>
        <taxon>Acetobacter</taxon>
    </lineage>
</organism>
<dbReference type="SUPFAM" id="SSF52540">
    <property type="entry name" value="P-loop containing nucleoside triphosphate hydrolases"/>
    <property type="match status" value="1"/>
</dbReference>
<dbReference type="GO" id="GO:0003824">
    <property type="term" value="F:catalytic activity"/>
    <property type="evidence" value="ECO:0007669"/>
    <property type="project" value="InterPro"/>
</dbReference>
<dbReference type="EMBL" id="BJYF01000008">
    <property type="protein sequence ID" value="GEN59733.1"/>
    <property type="molecule type" value="Genomic_DNA"/>
</dbReference>
<dbReference type="PROSITE" id="PS51274">
    <property type="entry name" value="GATASE_COBBQ"/>
    <property type="match status" value="1"/>
</dbReference>
<comment type="caution">
    <text evidence="8">The sequence shown here is derived from an EMBL/GenBank/DDBJ whole genome shotgun (WGS) entry which is preliminary data.</text>
</comment>
<keyword evidence="4 6" id="KW-0315">Glutamine amidotransferase</keyword>
<gene>
    <name evidence="8" type="primary">cobQ_2</name>
    <name evidence="6" type="synonym">cobQ</name>
    <name evidence="8" type="ORF">ANI02nite_16170</name>
</gene>
<dbReference type="InterPro" id="IPR033949">
    <property type="entry name" value="CobQ_GATase1"/>
</dbReference>
<evidence type="ECO:0000256" key="6">
    <source>
        <dbReference type="HAMAP-Rule" id="MF_00028"/>
    </source>
</evidence>
<dbReference type="InterPro" id="IPR004459">
    <property type="entry name" value="CobQ_synth"/>
</dbReference>
<feature type="active site" evidence="6">
    <location>
        <position position="345"/>
    </location>
</feature>
<keyword evidence="9" id="KW-1185">Reference proteome</keyword>
<comment type="pathway">
    <text evidence="1 6">Cofactor biosynthesis; adenosylcobalamin biosynthesis.</text>
</comment>
<dbReference type="AlphaFoldDB" id="A0A511X9V7"/>
<evidence type="ECO:0000256" key="2">
    <source>
        <dbReference type="ARBA" id="ARBA00006205"/>
    </source>
</evidence>
<dbReference type="InterPro" id="IPR027417">
    <property type="entry name" value="P-loop_NTPase"/>
</dbReference>
<dbReference type="Gene3D" id="3.40.50.300">
    <property type="entry name" value="P-loop containing nucleotide triphosphate hydrolases"/>
    <property type="match status" value="1"/>
</dbReference>
<evidence type="ECO:0000256" key="5">
    <source>
        <dbReference type="ARBA" id="ARBA00025166"/>
    </source>
</evidence>
<evidence type="ECO:0000256" key="1">
    <source>
        <dbReference type="ARBA" id="ARBA00004953"/>
    </source>
</evidence>
<accession>A0A511X9V7</accession>
<dbReference type="GO" id="GO:0009236">
    <property type="term" value="P:cobalamin biosynthetic process"/>
    <property type="evidence" value="ECO:0007669"/>
    <property type="project" value="UniProtKB-UniRule"/>
</dbReference>
<sequence>MNGDDRQIDRSDLMPTILRSFRAVAEDADIVLVDGEGAVGDVAQRDRDIANMGFAQAAGVDVVMVTEASRGSGSAIASLIGTHTIMSRHDEARVKGVIVNSVLRNSEKFTPSMDAICAFTGWGSLGVAPLICPSSNKSVYEATQLFTSPLRQDETRRSDGSDVHIVVPLPPATDRLKEDFDPILDAPGLHLTFISPGRPLPLCDVIILPGSTSVITGLTALRSEGWSIDIIGHVRRGGRVLGLNEGYQMLGHSIADPYGVDGPPVTVTGLGLLDVATIVHRRKNREPARFAFPSKTIEFDASQNHIGLTAGPDCTRPFARIVSAPSKPGEGAVSASGNVMGVCMHGLFDDEKARDAVLGLLAPHRKRAGASSIDKKSLDTALEQSLDSLAEHVAAHIDIEGLLALARIPECFTRS</sequence>
<dbReference type="PANTHER" id="PTHR21343:SF1">
    <property type="entry name" value="COBYRIC ACID SYNTHASE"/>
    <property type="match status" value="1"/>
</dbReference>
<dbReference type="UniPathway" id="UPA00148"/>
<dbReference type="Proteomes" id="UP000321635">
    <property type="component" value="Unassembled WGS sequence"/>
</dbReference>
<reference evidence="8 9" key="1">
    <citation type="submission" date="2019-07" db="EMBL/GenBank/DDBJ databases">
        <title>Whole genome shotgun sequence of Acetobacter nitrogenifigens NBRC 105050.</title>
        <authorList>
            <person name="Hosoyama A."/>
            <person name="Uohara A."/>
            <person name="Ohji S."/>
            <person name="Ichikawa N."/>
        </authorList>
    </citation>
    <scope>NUCLEOTIDE SEQUENCE [LARGE SCALE GENOMIC DNA]</scope>
    <source>
        <strain evidence="8 9">NBRC 105050</strain>
    </source>
</reference>
<dbReference type="GO" id="GO:0015420">
    <property type="term" value="F:ABC-type vitamin B12 transporter activity"/>
    <property type="evidence" value="ECO:0007669"/>
    <property type="project" value="UniProtKB-UniRule"/>
</dbReference>
<dbReference type="Pfam" id="PF13500">
    <property type="entry name" value="AAA_26"/>
    <property type="match status" value="1"/>
</dbReference>
<proteinExistence type="inferred from homology"/>
<dbReference type="SUPFAM" id="SSF52317">
    <property type="entry name" value="Class I glutamine amidotransferase-like"/>
    <property type="match status" value="1"/>
</dbReference>
<name>A0A511X9V7_9PROT</name>
<keyword evidence="3 6" id="KW-0169">Cobalamin biosynthesis</keyword>
<comment type="function">
    <text evidence="5 6">Catalyzes amidations at positions B, D, E, and G on adenosylcobyrinic A,C-diamide. NH(2) groups are provided by glutamine, and one molecule of ATP is hydrogenolyzed for each amidation.</text>
</comment>
<evidence type="ECO:0000259" key="7">
    <source>
        <dbReference type="Pfam" id="PF07685"/>
    </source>
</evidence>
<dbReference type="CDD" id="cd01750">
    <property type="entry name" value="GATase1_CobQ"/>
    <property type="match status" value="1"/>
</dbReference>
<dbReference type="PANTHER" id="PTHR21343">
    <property type="entry name" value="DETHIOBIOTIN SYNTHETASE"/>
    <property type="match status" value="1"/>
</dbReference>
<dbReference type="InterPro" id="IPR011698">
    <property type="entry name" value="GATase_3"/>
</dbReference>
<protein>
    <recommendedName>
        <fullName evidence="6">Cobyric acid synthase</fullName>
    </recommendedName>
</protein>
<feature type="domain" description="CobB/CobQ-like glutamine amidotransferase" evidence="7">
    <location>
        <begin position="165"/>
        <end position="351"/>
    </location>
</feature>
<evidence type="ECO:0000256" key="3">
    <source>
        <dbReference type="ARBA" id="ARBA00022573"/>
    </source>
</evidence>
<evidence type="ECO:0000313" key="9">
    <source>
        <dbReference type="Proteomes" id="UP000321635"/>
    </source>
</evidence>
<dbReference type="HAMAP" id="MF_00028">
    <property type="entry name" value="CobQ"/>
    <property type="match status" value="1"/>
</dbReference>
<dbReference type="STRING" id="1120919.GCA_000429165_02185"/>
<evidence type="ECO:0000313" key="8">
    <source>
        <dbReference type="EMBL" id="GEN59733.1"/>
    </source>
</evidence>